<evidence type="ECO:0008006" key="3">
    <source>
        <dbReference type="Google" id="ProtNLM"/>
    </source>
</evidence>
<accession>A0A199VV27</accession>
<comment type="caution">
    <text evidence="1">The sequence shown here is derived from an EMBL/GenBank/DDBJ whole genome shotgun (WGS) entry which is preliminary data.</text>
</comment>
<dbReference type="Proteomes" id="UP000092600">
    <property type="component" value="Unassembled WGS sequence"/>
</dbReference>
<evidence type="ECO:0000313" key="2">
    <source>
        <dbReference type="Proteomes" id="UP000092600"/>
    </source>
</evidence>
<sequence>MSMDFSKGLPKSDGKDSILLVIDRLSKYGHFIALTHPYTATEVARFYKSDVSRQPDRETLQVFGNLRLKVHPVFYVFLFKRSLSTGSSITPTVPIVGEGAQFLAKPEQILDRRMIWRGNQAATQDKDFFKGRGLLWLIALGLERARRSDRRCLDEAAEITKSRKLPDSDHLFKSDYQLSNWVDLKQGTLKRQGAIPQLKVAL</sequence>
<dbReference type="SUPFAM" id="SSF53098">
    <property type="entry name" value="Ribonuclease H-like"/>
    <property type="match status" value="1"/>
</dbReference>
<dbReference type="PANTHER" id="PTHR45835">
    <property type="entry name" value="YALI0A06105P"/>
    <property type="match status" value="1"/>
</dbReference>
<protein>
    <recommendedName>
        <fullName evidence="3">Reverse transcriptase</fullName>
    </recommendedName>
</protein>
<dbReference type="AlphaFoldDB" id="A0A199VV27"/>
<name>A0A199VV27_ANACO</name>
<dbReference type="PANTHER" id="PTHR45835:SF99">
    <property type="entry name" value="CHROMO DOMAIN-CONTAINING PROTEIN-RELATED"/>
    <property type="match status" value="1"/>
</dbReference>
<dbReference type="Gene3D" id="3.30.420.10">
    <property type="entry name" value="Ribonuclease H-like superfamily/Ribonuclease H"/>
    <property type="match status" value="1"/>
</dbReference>
<organism evidence="1 2">
    <name type="scientific">Ananas comosus</name>
    <name type="common">Pineapple</name>
    <name type="synonym">Ananas ananas</name>
    <dbReference type="NCBI Taxonomy" id="4615"/>
    <lineage>
        <taxon>Eukaryota</taxon>
        <taxon>Viridiplantae</taxon>
        <taxon>Streptophyta</taxon>
        <taxon>Embryophyta</taxon>
        <taxon>Tracheophyta</taxon>
        <taxon>Spermatophyta</taxon>
        <taxon>Magnoliopsida</taxon>
        <taxon>Liliopsida</taxon>
        <taxon>Poales</taxon>
        <taxon>Bromeliaceae</taxon>
        <taxon>Bromelioideae</taxon>
        <taxon>Ananas</taxon>
    </lineage>
</organism>
<reference evidence="1 2" key="1">
    <citation type="journal article" date="2016" name="DNA Res.">
        <title>The draft genome of MD-2 pineapple using hybrid error correction of long reads.</title>
        <authorList>
            <person name="Redwan R.M."/>
            <person name="Saidin A."/>
            <person name="Kumar S.V."/>
        </authorList>
    </citation>
    <scope>NUCLEOTIDE SEQUENCE [LARGE SCALE GENOMIC DNA]</scope>
    <source>
        <strain evidence="2">cv. MD2</strain>
        <tissue evidence="1">Leaf</tissue>
    </source>
</reference>
<dbReference type="InterPro" id="IPR036397">
    <property type="entry name" value="RNaseH_sf"/>
</dbReference>
<dbReference type="InterPro" id="IPR012337">
    <property type="entry name" value="RNaseH-like_sf"/>
</dbReference>
<evidence type="ECO:0000313" key="1">
    <source>
        <dbReference type="EMBL" id="OAY81092.1"/>
    </source>
</evidence>
<dbReference type="STRING" id="4615.A0A199VV27"/>
<gene>
    <name evidence="1" type="ORF">ACMD2_19274</name>
</gene>
<dbReference type="GO" id="GO:0003676">
    <property type="term" value="F:nucleic acid binding"/>
    <property type="evidence" value="ECO:0007669"/>
    <property type="project" value="InterPro"/>
</dbReference>
<dbReference type="EMBL" id="LSRQ01000743">
    <property type="protein sequence ID" value="OAY81092.1"/>
    <property type="molecule type" value="Genomic_DNA"/>
</dbReference>
<proteinExistence type="predicted"/>